<evidence type="ECO:0000313" key="4">
    <source>
        <dbReference type="EMBL" id="CAD6186888.1"/>
    </source>
</evidence>
<dbReference type="Proteomes" id="UP000835052">
    <property type="component" value="Unassembled WGS sequence"/>
</dbReference>
<feature type="compositionally biased region" description="Basic and acidic residues" evidence="1">
    <location>
        <begin position="134"/>
        <end position="151"/>
    </location>
</feature>
<evidence type="ECO:0000256" key="3">
    <source>
        <dbReference type="SAM" id="SignalP"/>
    </source>
</evidence>
<sequence>MRLAYLLVVLFCKKAESNSDGEKDETNFHLNIKYFVNLWSDYPVWMALVGIFMIFWLIAFLMCCIVCFCCRCDSGKEKRRSKTKSDSEEKEDESDLLKKKSEPDHFASIGQSEDVYQQPSSPMAPEPTFDDLVVTERNEQAPTDGRSEKSRSRERKRPYARAVHGMRRPEHQNYHIE</sequence>
<proteinExistence type="predicted"/>
<dbReference type="EMBL" id="CAJGYM010000005">
    <property type="protein sequence ID" value="CAD6186888.1"/>
    <property type="molecule type" value="Genomic_DNA"/>
</dbReference>
<feature type="transmembrane region" description="Helical" evidence="2">
    <location>
        <begin position="44"/>
        <end position="70"/>
    </location>
</feature>
<keyword evidence="5" id="KW-1185">Reference proteome</keyword>
<name>A0A8S1GVW9_9PELO</name>
<accession>A0A8S1GVW9</accession>
<feature type="signal peptide" evidence="3">
    <location>
        <begin position="1"/>
        <end position="17"/>
    </location>
</feature>
<protein>
    <submittedName>
        <fullName evidence="4">Uncharacterized protein</fullName>
    </submittedName>
</protein>
<dbReference type="AlphaFoldDB" id="A0A8S1GVW9"/>
<feature type="chain" id="PRO_5035857687" evidence="3">
    <location>
        <begin position="18"/>
        <end position="177"/>
    </location>
</feature>
<keyword evidence="2" id="KW-1133">Transmembrane helix</keyword>
<evidence type="ECO:0000256" key="2">
    <source>
        <dbReference type="SAM" id="Phobius"/>
    </source>
</evidence>
<feature type="region of interest" description="Disordered" evidence="1">
    <location>
        <begin position="76"/>
        <end position="177"/>
    </location>
</feature>
<comment type="caution">
    <text evidence="4">The sequence shown here is derived from an EMBL/GenBank/DDBJ whole genome shotgun (WGS) entry which is preliminary data.</text>
</comment>
<reference evidence="4" key="1">
    <citation type="submission" date="2020-10" db="EMBL/GenBank/DDBJ databases">
        <authorList>
            <person name="Kikuchi T."/>
        </authorList>
    </citation>
    <scope>NUCLEOTIDE SEQUENCE</scope>
    <source>
        <strain evidence="4">NKZ352</strain>
    </source>
</reference>
<evidence type="ECO:0000313" key="5">
    <source>
        <dbReference type="Proteomes" id="UP000835052"/>
    </source>
</evidence>
<keyword evidence="2" id="KW-0812">Transmembrane</keyword>
<organism evidence="4 5">
    <name type="scientific">Caenorhabditis auriculariae</name>
    <dbReference type="NCBI Taxonomy" id="2777116"/>
    <lineage>
        <taxon>Eukaryota</taxon>
        <taxon>Metazoa</taxon>
        <taxon>Ecdysozoa</taxon>
        <taxon>Nematoda</taxon>
        <taxon>Chromadorea</taxon>
        <taxon>Rhabditida</taxon>
        <taxon>Rhabditina</taxon>
        <taxon>Rhabditomorpha</taxon>
        <taxon>Rhabditoidea</taxon>
        <taxon>Rhabditidae</taxon>
        <taxon>Peloderinae</taxon>
        <taxon>Caenorhabditis</taxon>
    </lineage>
</organism>
<feature type="compositionally biased region" description="Basic and acidic residues" evidence="1">
    <location>
        <begin position="167"/>
        <end position="177"/>
    </location>
</feature>
<keyword evidence="2" id="KW-0472">Membrane</keyword>
<keyword evidence="3" id="KW-0732">Signal</keyword>
<feature type="compositionally biased region" description="Polar residues" evidence="1">
    <location>
        <begin position="109"/>
        <end position="121"/>
    </location>
</feature>
<gene>
    <name evidence="4" type="ORF">CAUJ_LOCUS2807</name>
</gene>
<feature type="compositionally biased region" description="Basic and acidic residues" evidence="1">
    <location>
        <begin position="95"/>
        <end position="105"/>
    </location>
</feature>
<evidence type="ECO:0000256" key="1">
    <source>
        <dbReference type="SAM" id="MobiDB-lite"/>
    </source>
</evidence>